<dbReference type="RefSeq" id="WP_131758034.1">
    <property type="nucleotide sequence ID" value="NZ_CAACUY010000042.1"/>
</dbReference>
<reference evidence="2" key="1">
    <citation type="journal article" date="2019" name="Int. J. Syst. Evol. Microbiol.">
        <title>The Global Catalogue of Microorganisms (GCM) 10K type strain sequencing project: providing services to taxonomists for standard genome sequencing and annotation.</title>
        <authorList>
            <consortium name="The Broad Institute Genomics Platform"/>
            <consortium name="The Broad Institute Genome Sequencing Center for Infectious Disease"/>
            <person name="Wu L."/>
            <person name="Ma J."/>
        </authorList>
    </citation>
    <scope>NUCLEOTIDE SEQUENCE [LARGE SCALE GENOMIC DNA]</scope>
    <source>
        <strain evidence="2">JCM 9371</strain>
    </source>
</reference>
<organism evidence="1 2">
    <name type="scientific">Actinomadura fibrosa</name>
    <dbReference type="NCBI Taxonomy" id="111802"/>
    <lineage>
        <taxon>Bacteria</taxon>
        <taxon>Bacillati</taxon>
        <taxon>Actinomycetota</taxon>
        <taxon>Actinomycetes</taxon>
        <taxon>Streptosporangiales</taxon>
        <taxon>Thermomonosporaceae</taxon>
        <taxon>Actinomadura</taxon>
    </lineage>
</organism>
<name>A0ABW2XXY6_9ACTN</name>
<accession>A0ABW2XXY6</accession>
<evidence type="ECO:0000313" key="2">
    <source>
        <dbReference type="Proteomes" id="UP001597063"/>
    </source>
</evidence>
<evidence type="ECO:0000313" key="1">
    <source>
        <dbReference type="EMBL" id="MFD0690974.1"/>
    </source>
</evidence>
<sequence>MFPRDVPEDEADVPAFALRQLDENVAEATARYPLTDFMVSMGCRSVVRAETIGDLELIAMVERIKADIARAAEWAAGRAMADHLAAVPVPVPVPVPDGADS</sequence>
<gene>
    <name evidence="1" type="ORF">ACFQZM_41235</name>
</gene>
<proteinExistence type="predicted"/>
<comment type="caution">
    <text evidence="1">The sequence shown here is derived from an EMBL/GenBank/DDBJ whole genome shotgun (WGS) entry which is preliminary data.</text>
</comment>
<dbReference type="EMBL" id="JBHTGP010000025">
    <property type="protein sequence ID" value="MFD0690974.1"/>
    <property type="molecule type" value="Genomic_DNA"/>
</dbReference>
<dbReference type="Proteomes" id="UP001597063">
    <property type="component" value="Unassembled WGS sequence"/>
</dbReference>
<keyword evidence="2" id="KW-1185">Reference proteome</keyword>
<protein>
    <submittedName>
        <fullName evidence="1">Uncharacterized protein</fullName>
    </submittedName>
</protein>